<dbReference type="NCBIfam" id="NF008183">
    <property type="entry name" value="PRK10933.1"/>
    <property type="match status" value="1"/>
</dbReference>
<accession>A0ABP5J062</accession>
<dbReference type="Gene3D" id="2.60.40.1180">
    <property type="entry name" value="Golgi alpha-mannosidase II"/>
    <property type="match status" value="1"/>
</dbReference>
<dbReference type="Proteomes" id="UP001500897">
    <property type="component" value="Unassembled WGS sequence"/>
</dbReference>
<feature type="region of interest" description="Disordered" evidence="2">
    <location>
        <begin position="1"/>
        <end position="34"/>
    </location>
</feature>
<comment type="caution">
    <text evidence="4">The sequence shown here is derived from an EMBL/GenBank/DDBJ whole genome shotgun (WGS) entry which is preliminary data.</text>
</comment>
<protein>
    <submittedName>
        <fullName evidence="4">Alpha-glucosidase</fullName>
    </submittedName>
</protein>
<dbReference type="SMART" id="SM00642">
    <property type="entry name" value="Aamy"/>
    <property type="match status" value="1"/>
</dbReference>
<dbReference type="PANTHER" id="PTHR10357">
    <property type="entry name" value="ALPHA-AMYLASE FAMILY MEMBER"/>
    <property type="match status" value="1"/>
</dbReference>
<organism evidence="4 5">
    <name type="scientific">Kitasatospora saccharophila</name>
    <dbReference type="NCBI Taxonomy" id="407973"/>
    <lineage>
        <taxon>Bacteria</taxon>
        <taxon>Bacillati</taxon>
        <taxon>Actinomycetota</taxon>
        <taxon>Actinomycetes</taxon>
        <taxon>Kitasatosporales</taxon>
        <taxon>Streptomycetaceae</taxon>
        <taxon>Kitasatospora</taxon>
    </lineage>
</organism>
<evidence type="ECO:0000256" key="1">
    <source>
        <dbReference type="ARBA" id="ARBA00022801"/>
    </source>
</evidence>
<dbReference type="PANTHER" id="PTHR10357:SF184">
    <property type="entry name" value="OLIGO-1,6-GLUCOSIDASE 1"/>
    <property type="match status" value="1"/>
</dbReference>
<dbReference type="CDD" id="cd11333">
    <property type="entry name" value="AmyAc_SI_OligoGlu_DGase"/>
    <property type="match status" value="1"/>
</dbReference>
<keyword evidence="5" id="KW-1185">Reference proteome</keyword>
<dbReference type="InterPro" id="IPR045857">
    <property type="entry name" value="O16G_dom_2"/>
</dbReference>
<evidence type="ECO:0000313" key="4">
    <source>
        <dbReference type="EMBL" id="GAA2109708.1"/>
    </source>
</evidence>
<dbReference type="SUPFAM" id="SSF51445">
    <property type="entry name" value="(Trans)glycosidases"/>
    <property type="match status" value="1"/>
</dbReference>
<dbReference type="Gene3D" id="3.90.400.10">
    <property type="entry name" value="Oligo-1,6-glucosidase, Domain 2"/>
    <property type="match status" value="1"/>
</dbReference>
<dbReference type="Pfam" id="PF00128">
    <property type="entry name" value="Alpha-amylase"/>
    <property type="match status" value="1"/>
</dbReference>
<dbReference type="InterPro" id="IPR013780">
    <property type="entry name" value="Glyco_hydro_b"/>
</dbReference>
<keyword evidence="1" id="KW-0378">Hydrolase</keyword>
<evidence type="ECO:0000256" key="2">
    <source>
        <dbReference type="SAM" id="MobiDB-lite"/>
    </source>
</evidence>
<reference evidence="5" key="1">
    <citation type="journal article" date="2019" name="Int. J. Syst. Evol. Microbiol.">
        <title>The Global Catalogue of Microorganisms (GCM) 10K type strain sequencing project: providing services to taxonomists for standard genome sequencing and annotation.</title>
        <authorList>
            <consortium name="The Broad Institute Genomics Platform"/>
            <consortium name="The Broad Institute Genome Sequencing Center for Infectious Disease"/>
            <person name="Wu L."/>
            <person name="Ma J."/>
        </authorList>
    </citation>
    <scope>NUCLEOTIDE SEQUENCE [LARGE SCALE GENOMIC DNA]</scope>
    <source>
        <strain evidence="5">JCM 14559</strain>
    </source>
</reference>
<dbReference type="SUPFAM" id="SSF51011">
    <property type="entry name" value="Glycosyl hydrolase domain"/>
    <property type="match status" value="1"/>
</dbReference>
<dbReference type="RefSeq" id="WP_344554891.1">
    <property type="nucleotide sequence ID" value="NZ_BAAANS010000037.1"/>
</dbReference>
<feature type="compositionally biased region" description="Low complexity" evidence="2">
    <location>
        <begin position="586"/>
        <end position="595"/>
    </location>
</feature>
<evidence type="ECO:0000313" key="5">
    <source>
        <dbReference type="Proteomes" id="UP001500897"/>
    </source>
</evidence>
<proteinExistence type="predicted"/>
<dbReference type="Gene3D" id="3.20.20.80">
    <property type="entry name" value="Glycosidases"/>
    <property type="match status" value="1"/>
</dbReference>
<sequence length="637" mass="70242">MTEDDKDDKGGTYGKGGPVDRDDGNAAGTGTGTDGDETWWKSAVVYQVYPRSFADSNGDGIGDLDGITSHLDHLVGLGVDVLWLSPVYPSPQADNGYDISDYQDVDPLFGDLAAFDRLLAAVHARGMRLVMDLVVNHTSDRHPWFQESRDPASPKRSWYWWRPPRAATDPGDPRPHGTEPNNWGSFFSGPAWTYDGASGEYYLHLFAPGQPDLNWEEPQVRQAVYAMMRWWLERGVDGFRMDVVNLISKDPALPDGPLRGDGPYGDGSPSYLCGPRVHEYLQEMHREVFAHHPGRLLTVGEMPGVTVEQARMFTDPARAELDMVFQFEHVSLDHGPGGKFDPRPLRLTDLKASLARWQQGLADTGWNSLYWNNHDQPRIVSRFGDDGPRHRARSATMLATVLHLHRGTPYVYQGEELGMTNAPFASIGDFRDIEALNHYAQALAAGQDPERVLRGLRAMGRDNARTPMQWDAAPGAGFTTGTPWIPVNPNHTTVNAADARRDPGSVYHHYRRLIALRHSEPAVVHGDFTPLLPEDERVYAFTRHHRGTTLLVLGNFTGEPVPVDLPPCWREAELVLGNLPEPGDPADPADLADGPDGPDGPDGSDGSDGPGPGTSTVLAPWEARVHRITGTEGEHTR</sequence>
<gene>
    <name evidence="4" type="ORF">GCM10009759_50610</name>
</gene>
<name>A0ABP5J062_9ACTN</name>
<feature type="region of interest" description="Disordered" evidence="2">
    <location>
        <begin position="577"/>
        <end position="637"/>
    </location>
</feature>
<feature type="domain" description="Glycosyl hydrolase family 13 catalytic" evidence="3">
    <location>
        <begin position="47"/>
        <end position="465"/>
    </location>
</feature>
<evidence type="ECO:0000259" key="3">
    <source>
        <dbReference type="SMART" id="SM00642"/>
    </source>
</evidence>
<dbReference type="EMBL" id="BAAANS010000037">
    <property type="protein sequence ID" value="GAA2109708.1"/>
    <property type="molecule type" value="Genomic_DNA"/>
</dbReference>
<dbReference type="InterPro" id="IPR006047">
    <property type="entry name" value="GH13_cat_dom"/>
</dbReference>
<dbReference type="InterPro" id="IPR017853">
    <property type="entry name" value="GH"/>
</dbReference>